<feature type="compositionally biased region" description="Basic residues" evidence="1">
    <location>
        <begin position="318"/>
        <end position="335"/>
    </location>
</feature>
<feature type="region of interest" description="Disordered" evidence="1">
    <location>
        <begin position="724"/>
        <end position="837"/>
    </location>
</feature>
<sequence length="895" mass="93590">MSELGRANSSAGWSFGALALTHPCAIQWEMMLRVANKKGKPILCKATCDRKNGLGFVVHLPAKDGDLPDLHPVVVAVAATVQGTETPGRAFPSGATVISAAHLGFALAAASLEGAGPAGSGRFGLSVGGASGGFLQILHRRLRLPAGCLGPPWWEAVRRLRSALRAALEHGEDAAPPGACAGAPVLLADSPLVRRSVQALAEAGHAFKGLPGADVGEAAGGGVVPVVESARVAAGSVAALQPLASWEALVMQRQKSVQATFASKKAAQKAAHKAALKEAQTTSVSKKAAQKAIRKAVRKAIRKAARKEAQTTSVSKKAAQKAIRKAARKAIRKAARKEAQTTSVSKKAAQKAIRKAAGKEAHQNRTQRTVPPAPPTVSEAVRRVCSMSEGGDLASVGFALVPIGKKRKQVLAHPAEGLEIVMLQAKCGLNVGDRSHVTRVVQDKKNKLHGISNGGGGELVGSECGRVWAFTGPGGAPAGGRYHESLSAASEASPAPGACTERPGPAHAAERRDAASPADDHVTGASSGHEVSSLVVLDNDVYSLCQNLSSGMGSFHKEEVSVCQALLERAQHVCKFSEKQRKRLYAFIGRATGGIPKKKKKKAEKYTGQGMAPKHRDMLEQLQKAVAAREGAATSGASAKRQRTEEAERPGAAKQQRTEEDAAALKAADGNAEKALQMLQGASAAAMRRAAMEMRAKPWPSAGSSAFASVSVESVRFGNLKAMMGQQAEPPGEKPGREEESACEKDGRGAGDEEQKDKDDASPPPGCGDEEGEEEVPDGCGTAPSEDDAIEEDEEEEEAEVIVDVDAAQWDFGAAFSDEGDTPEAALGASEEEEAADGLQAEIKLAVPMTQHPACEPAAQGHLADRLRLFYQKHDPDKLERVVQVARISRAERKG</sequence>
<feature type="region of interest" description="Disordered" evidence="1">
    <location>
        <begin position="624"/>
        <end position="668"/>
    </location>
</feature>
<feature type="region of interest" description="Disordered" evidence="1">
    <location>
        <begin position="295"/>
        <end position="377"/>
    </location>
</feature>
<feature type="compositionally biased region" description="Basic residues" evidence="1">
    <location>
        <begin position="295"/>
        <end position="305"/>
    </location>
</feature>
<accession>A0ABN9WMT0</accession>
<dbReference type="Proteomes" id="UP001189429">
    <property type="component" value="Unassembled WGS sequence"/>
</dbReference>
<feature type="compositionally biased region" description="Basic and acidic residues" evidence="1">
    <location>
        <begin position="642"/>
        <end position="660"/>
    </location>
</feature>
<feature type="compositionally biased region" description="Low complexity" evidence="1">
    <location>
        <begin position="485"/>
        <end position="496"/>
    </location>
</feature>
<name>A0ABN9WMT0_9DINO</name>
<evidence type="ECO:0000313" key="3">
    <source>
        <dbReference type="Proteomes" id="UP001189429"/>
    </source>
</evidence>
<feature type="compositionally biased region" description="Basic and acidic residues" evidence="1">
    <location>
        <begin position="731"/>
        <end position="761"/>
    </location>
</feature>
<protein>
    <submittedName>
        <fullName evidence="2">Uncharacterized protein</fullName>
    </submittedName>
</protein>
<feature type="region of interest" description="Disordered" evidence="1">
    <location>
        <begin position="481"/>
        <end position="527"/>
    </location>
</feature>
<comment type="caution">
    <text evidence="2">The sequence shown here is derived from an EMBL/GenBank/DDBJ whole genome shotgun (WGS) entry which is preliminary data.</text>
</comment>
<reference evidence="2" key="1">
    <citation type="submission" date="2023-10" db="EMBL/GenBank/DDBJ databases">
        <authorList>
            <person name="Chen Y."/>
            <person name="Shah S."/>
            <person name="Dougan E. K."/>
            <person name="Thang M."/>
            <person name="Chan C."/>
        </authorList>
    </citation>
    <scope>NUCLEOTIDE SEQUENCE [LARGE SCALE GENOMIC DNA]</scope>
</reference>
<feature type="region of interest" description="Disordered" evidence="1">
    <location>
        <begin position="596"/>
        <end position="615"/>
    </location>
</feature>
<keyword evidence="3" id="KW-1185">Reference proteome</keyword>
<feature type="compositionally biased region" description="Basic and acidic residues" evidence="1">
    <location>
        <begin position="508"/>
        <end position="522"/>
    </location>
</feature>
<dbReference type="EMBL" id="CAUYUJ010018837">
    <property type="protein sequence ID" value="CAK0886690.1"/>
    <property type="molecule type" value="Genomic_DNA"/>
</dbReference>
<evidence type="ECO:0000313" key="2">
    <source>
        <dbReference type="EMBL" id="CAK0886690.1"/>
    </source>
</evidence>
<gene>
    <name evidence="2" type="ORF">PCOR1329_LOCUS67979</name>
</gene>
<feature type="compositionally biased region" description="Acidic residues" evidence="1">
    <location>
        <begin position="785"/>
        <end position="803"/>
    </location>
</feature>
<evidence type="ECO:0000256" key="1">
    <source>
        <dbReference type="SAM" id="MobiDB-lite"/>
    </source>
</evidence>
<organism evidence="2 3">
    <name type="scientific">Prorocentrum cordatum</name>
    <dbReference type="NCBI Taxonomy" id="2364126"/>
    <lineage>
        <taxon>Eukaryota</taxon>
        <taxon>Sar</taxon>
        <taxon>Alveolata</taxon>
        <taxon>Dinophyceae</taxon>
        <taxon>Prorocentrales</taxon>
        <taxon>Prorocentraceae</taxon>
        <taxon>Prorocentrum</taxon>
    </lineage>
</organism>
<feature type="compositionally biased region" description="Acidic residues" evidence="1">
    <location>
        <begin position="768"/>
        <end position="777"/>
    </location>
</feature>
<proteinExistence type="predicted"/>